<evidence type="ECO:0000256" key="12">
    <source>
        <dbReference type="SAM" id="MobiDB-lite"/>
    </source>
</evidence>
<dbReference type="OrthoDB" id="10063988at2759"/>
<keyword evidence="7 13" id="KW-0472">Membrane</keyword>
<keyword evidence="5 14" id="KW-0732">Signal</keyword>
<dbReference type="InterPro" id="IPR052749">
    <property type="entry name" value="Alpha-tectorin"/>
</dbReference>
<dbReference type="Gene3D" id="2.10.25.10">
    <property type="entry name" value="Laminin"/>
    <property type="match status" value="5"/>
</dbReference>
<dbReference type="PROSITE" id="PS01187">
    <property type="entry name" value="EGF_CA"/>
    <property type="match status" value="1"/>
</dbReference>
<dbReference type="InterPro" id="IPR014853">
    <property type="entry name" value="VWF/SSPO/ZAN-like_Cys-rich_dom"/>
</dbReference>
<dbReference type="InterPro" id="IPR002919">
    <property type="entry name" value="TIL_dom"/>
</dbReference>
<feature type="disulfide bond" evidence="10">
    <location>
        <begin position="1974"/>
        <end position="1991"/>
    </location>
</feature>
<dbReference type="Gene3D" id="2.60.40.4100">
    <property type="entry name" value="Zona pellucida, ZP-C domain"/>
    <property type="match status" value="1"/>
</dbReference>
<feature type="domain" description="SEA" evidence="15">
    <location>
        <begin position="2006"/>
        <end position="2119"/>
    </location>
</feature>
<dbReference type="FunFam" id="3.10.250.10:FF:000006">
    <property type="entry name" value="neurotrypsin isoform X2"/>
    <property type="match status" value="1"/>
</dbReference>
<evidence type="ECO:0000259" key="21">
    <source>
        <dbReference type="PROSITE" id="PS51233"/>
    </source>
</evidence>
<dbReference type="Gene3D" id="3.10.250.10">
    <property type="entry name" value="SRCR-like domain"/>
    <property type="match status" value="1"/>
</dbReference>
<dbReference type="CDD" id="cd19941">
    <property type="entry name" value="TIL"/>
    <property type="match status" value="1"/>
</dbReference>
<feature type="chain" id="PRO_5044647607" evidence="14">
    <location>
        <begin position="18"/>
        <end position="2248"/>
    </location>
</feature>
<dbReference type="PRINTS" id="PR00453">
    <property type="entry name" value="VWFADOMAIN"/>
</dbReference>
<evidence type="ECO:0000256" key="11">
    <source>
        <dbReference type="PROSITE-ProRule" id="PRU00196"/>
    </source>
</evidence>
<dbReference type="InterPro" id="IPR009030">
    <property type="entry name" value="Growth_fac_rcpt_cys_sf"/>
</dbReference>
<gene>
    <name evidence="23 24" type="primary">LOC109469670</name>
</gene>
<dbReference type="PROSITE" id="PS00010">
    <property type="entry name" value="ASX_HYDROXYL"/>
    <property type="match status" value="3"/>
</dbReference>
<dbReference type="SUPFAM" id="SSF57567">
    <property type="entry name" value="Serine protease inhibitors"/>
    <property type="match status" value="1"/>
</dbReference>
<dbReference type="Proteomes" id="UP000515135">
    <property type="component" value="Unplaced"/>
</dbReference>
<evidence type="ECO:0000256" key="14">
    <source>
        <dbReference type="SAM" id="SignalP"/>
    </source>
</evidence>
<dbReference type="Pfam" id="PF00530">
    <property type="entry name" value="SRCR"/>
    <property type="match status" value="1"/>
</dbReference>
<organism evidence="22 23">
    <name type="scientific">Branchiostoma belcheri</name>
    <name type="common">Amphioxus</name>
    <dbReference type="NCBI Taxonomy" id="7741"/>
    <lineage>
        <taxon>Eukaryota</taxon>
        <taxon>Metazoa</taxon>
        <taxon>Chordata</taxon>
        <taxon>Cephalochordata</taxon>
        <taxon>Leptocardii</taxon>
        <taxon>Amphioxiformes</taxon>
        <taxon>Branchiostomatidae</taxon>
        <taxon>Branchiostoma</taxon>
    </lineage>
</organism>
<dbReference type="Pfam" id="PF00100">
    <property type="entry name" value="Zona_pellucida"/>
    <property type="match status" value="1"/>
</dbReference>
<dbReference type="PROSITE" id="PS00022">
    <property type="entry name" value="EGF_1"/>
    <property type="match status" value="1"/>
</dbReference>
<dbReference type="Pfam" id="PF00041">
    <property type="entry name" value="fn3"/>
    <property type="match status" value="2"/>
</dbReference>
<feature type="disulfide bond" evidence="11">
    <location>
        <begin position="801"/>
        <end position="811"/>
    </location>
</feature>
<dbReference type="SMART" id="SM00179">
    <property type="entry name" value="EGF_CA"/>
    <property type="match status" value="3"/>
</dbReference>
<dbReference type="SUPFAM" id="SSF49265">
    <property type="entry name" value="Fibronectin type III"/>
    <property type="match status" value="1"/>
</dbReference>
<feature type="domain" description="ZP" evidence="20">
    <location>
        <begin position="1644"/>
        <end position="1894"/>
    </location>
</feature>
<feature type="disulfide bond" evidence="10">
    <location>
        <begin position="1931"/>
        <end position="1941"/>
    </location>
</feature>
<evidence type="ECO:0000259" key="20">
    <source>
        <dbReference type="PROSITE" id="PS51034"/>
    </source>
</evidence>
<dbReference type="SMART" id="SM00216">
    <property type="entry name" value="VWD"/>
    <property type="match status" value="1"/>
</dbReference>
<feature type="signal peptide" evidence="14">
    <location>
        <begin position="1"/>
        <end position="17"/>
    </location>
</feature>
<dbReference type="PROSITE" id="PS50234">
    <property type="entry name" value="VWFA"/>
    <property type="match status" value="1"/>
</dbReference>
<dbReference type="Pfam" id="PF07645">
    <property type="entry name" value="EGF_CA"/>
    <property type="match status" value="1"/>
</dbReference>
<dbReference type="Pfam" id="PF08742">
    <property type="entry name" value="C8"/>
    <property type="match status" value="1"/>
</dbReference>
<dbReference type="InterPro" id="IPR036772">
    <property type="entry name" value="SRCR-like_dom_sf"/>
</dbReference>
<feature type="disulfide bond" evidence="11">
    <location>
        <begin position="770"/>
        <end position="831"/>
    </location>
</feature>
<evidence type="ECO:0000259" key="19">
    <source>
        <dbReference type="PROSITE" id="PS50853"/>
    </source>
</evidence>
<dbReference type="Pfam" id="PF00094">
    <property type="entry name" value="VWD"/>
    <property type="match status" value="1"/>
</dbReference>
<dbReference type="RefSeq" id="XP_019623767.1">
    <property type="nucleotide sequence ID" value="XM_019768208.1"/>
</dbReference>
<dbReference type="CDD" id="cd00054">
    <property type="entry name" value="EGF_CA"/>
    <property type="match status" value="3"/>
</dbReference>
<dbReference type="PROSITE" id="PS50287">
    <property type="entry name" value="SRCR_2"/>
    <property type="match status" value="1"/>
</dbReference>
<dbReference type="Pfam" id="PF00092">
    <property type="entry name" value="VWA"/>
    <property type="match status" value="1"/>
</dbReference>
<feature type="domain" description="Fibronectin type-III" evidence="19">
    <location>
        <begin position="1460"/>
        <end position="1549"/>
    </location>
</feature>
<dbReference type="SMART" id="SM00060">
    <property type="entry name" value="FN3"/>
    <property type="match status" value="2"/>
</dbReference>
<dbReference type="GO" id="GO:0005576">
    <property type="term" value="C:extracellular region"/>
    <property type="evidence" value="ECO:0007669"/>
    <property type="project" value="UniProtKB-SubCell"/>
</dbReference>
<accession>A0A6P4YY88</accession>
<dbReference type="PROSITE" id="PS50024">
    <property type="entry name" value="SEA"/>
    <property type="match status" value="1"/>
</dbReference>
<dbReference type="SUPFAM" id="SSF57196">
    <property type="entry name" value="EGF/Laminin"/>
    <property type="match status" value="1"/>
</dbReference>
<sequence>MLKVLCIVALLVGVAQSSHFRGATISWKAEQNVVDFTYRIGWRRSSQSRCDQNSIDNRTLISGSGSWTSAAGSHQASYYCTDYSDQEDWQQGEGAFSLTFPDAGPHVVRHASCCWITVRRPSGTTHAPGWSVQTRVELGTRSDTGRPNSSPITASSPIYRVQNNCDTVIRIPFEDPDGDKVKCRYASVYGECGGACDPLPFSTLDEDNCTITYDTSRGTLQPGWYAISLVLEDYPISGAQHRIKRQAWWTSQQPWWGWTTEATTESTTEYPWWRTTHWWGWWTTEASTTTPATTPAPTAKSTTWHPWWWTTHWWGWWTTEASITTPATTQVPTTESTTDYPWWRTTHWWGWWTTEASTTTPATTQEPTTESTTGHPWWRTTPWWWGSRTTEASTTTPATTQEPTTESTTGHPWWRTTPWWWGWRTTEASTTPATTPVPTTESTTWPWYTVWGTTQVWGAGWGTAAPIETWATQPVFTVSQGTPMSRIPLQFLVYVYAANTQCQEQPRLVGSSPQDNECIAIADGQTYTASVEAEALTSGAMIGEILTVSPPGLTKSQLQAVPNNPQRYHVNVTWTPTQSQRGQHIFCFHAEDTNGLTSEQRCVTLLVGDISPDAVPQTQTPDGLIDVTNRTEWMIEFDTEIQRPSFSRYIRFYNSSHDQVHVINTRTSSDVSINNGTLTFWTPPYTFGTGGYYILMDRGAVVGLHGCAREGPAFPGIYDRSVWAFSGPDNSIRLVNGGSANEGTVEIWHGGQWGNICDDAWGLNDAQVVCRQLGYPGADEAKQSAFFGLGTGPIWMDDVACTGSEMRVSDCRHRGWGSHNCGHHEDAGVVCTEVTESTTLQYTTPPPTCDRAMDLFFVLDGSGSVSSADFSRMKTFAADVVNTFSISPTTTRIGAVQYSSSPRMHFNLGDYIDKWSTVNAINNIGKLGGGTQTGAAMEFTRTNAAWRASPVPKVMIVVTDGQSGDNVQTPAQALTADGVSVYAIGVGSYDRTELEQIANDPGNPGKVIGLNDFNALTQQIGQIAAVVCHDECSSQPCQNGGRCIDGDNRYDCECAPGFRGVNCEMLDGASCEAWGDPHYITFDEAVHHFQGKCDYVLAEYRGNTKDFRVEVTNEPCGSRSHVSCTRAVYLDVQGYRVSILQGKKVLVNGVRFTPPFNLNGTVWGSYSGTSVVLKTDTSVKVFYDGSHYAKVFVPGTYRNQVRGLCGDFDGNQTNDFMTSYGWVTGDLNTFGESWATSWSSCTGGGTDDGLSTTPPPDVCDPVLQQAVAGSTMCGMITERNGTFSVCENLIDLGVFYDTCVFDVCANSGDIAQLCQNLESAAHACVSAGLHSLSWRRQDLCPLSCGPNSTYSACTSACPNTCSSPNSELNCVDSCVEGCVCNPGLVLSGDKCVHPYECGCQRDGRYFEVDDVWGEPGSLQCTCHSWGSISCTNITCEDEFTWTVRNYDYGCHCLHQHQCTAPEKPSEVTFVSASETTITVSWPPSPFTTFYYVDIIALDRSQSLSHTTHGGRIVFTGLRPGTMYNISVYSQRGSRRSHDAATGQFATAVDAPTGLHVVQVTFNSITISWALPRSTLVRFRVSDTPVSGSSRDLYPPPGPRDTSAVVTGLLPGVQYRITLVAIGLYGESAEAAVTASTDPGRGYLTCETSYMRVVFMRDVLVGVDVDTMRLRHSNCRADVNSTHVVLTAPLNGCGTTAQDGVDTSKISFTNEVVSGAPVTDGVIIRNLELRWPFRCDYVREDVVGVGPILFPIPLPNVTIPSGNGSFTFSMNLYHSEAFLRPFEQTEFPVKVTVNHMLHFGVAVASEVSGVVLFVENCKATPTSNHDDARQYFIIRDGCEEDDTLEEFETSDPVSRRYGIRAFRFINQTMVYLHCDVMVCLADNPDSRCARGCEAPPARRRREASAGMQQRAAVVQGPIVLVPEETTPAPPECQSDCHEHAVCSAETKTCVCEEGWVGNGVHCEERELDWCSIITCDVTDNRRCRNTAGSYVCECKPGFMEFEGRCEARQVYQFSIRLQARRFSEDLKDKQSAAFLALVTEVTQTIEELFHQTDMSGVFLGIVILGFRSGSVLVDMRLNIRESAEEGQAQVTAAFRDAVSGRNGTHLAIDTDSVEMTDFDECSSPEHHDCPTEALCVNTAGSFTCQCRDGFRDQSAARGERPGRVCIAAGDDFPVMWVAVGGGTLAAGIVVVMATCLCVRKRRKQERKRKGRDDMEAYDNVAYVNAVNVQGHSGPVGGAPIPLTSLSGSA</sequence>
<dbReference type="PRINTS" id="PR00023">
    <property type="entry name" value="ZPELLUCIDA"/>
</dbReference>
<dbReference type="GO" id="GO:0016020">
    <property type="term" value="C:membrane"/>
    <property type="evidence" value="ECO:0007669"/>
    <property type="project" value="UniProtKB-SubCell"/>
</dbReference>
<evidence type="ECO:0000259" key="17">
    <source>
        <dbReference type="PROSITE" id="PS50234"/>
    </source>
</evidence>
<dbReference type="SUPFAM" id="SSF57184">
    <property type="entry name" value="Growth factor receptor domain"/>
    <property type="match status" value="1"/>
</dbReference>
<feature type="domain" description="EGF-like" evidence="16">
    <location>
        <begin position="1927"/>
        <end position="1962"/>
    </location>
</feature>
<evidence type="ECO:0000256" key="4">
    <source>
        <dbReference type="ARBA" id="ARBA00022536"/>
    </source>
</evidence>
<feature type="domain" description="VWFA" evidence="17">
    <location>
        <begin position="854"/>
        <end position="1023"/>
    </location>
</feature>
<dbReference type="GO" id="GO:0071944">
    <property type="term" value="C:cell periphery"/>
    <property type="evidence" value="ECO:0007669"/>
    <property type="project" value="UniProtKB-ARBA"/>
</dbReference>
<name>A0A6P4YY88_BRABE</name>
<dbReference type="PROSITE" id="PS51233">
    <property type="entry name" value="VWFD"/>
    <property type="match status" value="1"/>
</dbReference>
<feature type="domain" description="VWFD" evidence="21">
    <location>
        <begin position="1069"/>
        <end position="1242"/>
    </location>
</feature>
<keyword evidence="13" id="KW-1133">Transmembrane helix</keyword>
<dbReference type="InterPro" id="IPR036465">
    <property type="entry name" value="vWFA_dom_sf"/>
</dbReference>
<dbReference type="InterPro" id="IPR055355">
    <property type="entry name" value="ZP-C"/>
</dbReference>
<evidence type="ECO:0000259" key="15">
    <source>
        <dbReference type="PROSITE" id="PS50024"/>
    </source>
</evidence>
<dbReference type="CDD" id="cd01450">
    <property type="entry name" value="vWFA_subfamily_ECM"/>
    <property type="match status" value="1"/>
</dbReference>
<evidence type="ECO:0000256" key="10">
    <source>
        <dbReference type="PROSITE-ProRule" id="PRU00076"/>
    </source>
</evidence>
<evidence type="ECO:0000256" key="1">
    <source>
        <dbReference type="ARBA" id="ARBA00004239"/>
    </source>
</evidence>
<evidence type="ECO:0000256" key="7">
    <source>
        <dbReference type="ARBA" id="ARBA00023136"/>
    </source>
</evidence>
<dbReference type="Gene3D" id="2.60.40.10">
    <property type="entry name" value="Immunoglobulins"/>
    <property type="match status" value="2"/>
</dbReference>
<dbReference type="SMART" id="SM00200">
    <property type="entry name" value="SEA"/>
    <property type="match status" value="1"/>
</dbReference>
<dbReference type="InterPro" id="IPR055356">
    <property type="entry name" value="ZP-N"/>
</dbReference>
<dbReference type="SMART" id="SM00241">
    <property type="entry name" value="ZP"/>
    <property type="match status" value="1"/>
</dbReference>
<evidence type="ECO:0000259" key="16">
    <source>
        <dbReference type="PROSITE" id="PS50026"/>
    </source>
</evidence>
<dbReference type="PANTHER" id="PTHR46160">
    <property type="entry name" value="ALPHA-TECTORIN-RELATED"/>
    <property type="match status" value="1"/>
</dbReference>
<dbReference type="InterPro" id="IPR000082">
    <property type="entry name" value="SEA_dom"/>
</dbReference>
<keyword evidence="8 11" id="KW-1015">Disulfide bond</keyword>
<dbReference type="InterPro" id="IPR001846">
    <property type="entry name" value="VWF_type-D"/>
</dbReference>
<dbReference type="InterPro" id="IPR001190">
    <property type="entry name" value="SRCR"/>
</dbReference>
<dbReference type="PROSITE" id="PS01186">
    <property type="entry name" value="EGF_2"/>
    <property type="match status" value="3"/>
</dbReference>
<feature type="region of interest" description="Disordered" evidence="12">
    <location>
        <begin position="390"/>
        <end position="411"/>
    </location>
</feature>
<feature type="transmembrane region" description="Helical" evidence="13">
    <location>
        <begin position="2173"/>
        <end position="2197"/>
    </location>
</feature>
<dbReference type="InterPro" id="IPR001507">
    <property type="entry name" value="ZP_dom"/>
</dbReference>
<dbReference type="InterPro" id="IPR042235">
    <property type="entry name" value="ZP-C_dom"/>
</dbReference>
<evidence type="ECO:0000256" key="9">
    <source>
        <dbReference type="ARBA" id="ARBA00023180"/>
    </source>
</evidence>
<dbReference type="InterPro" id="IPR000742">
    <property type="entry name" value="EGF"/>
</dbReference>
<dbReference type="SMART" id="SM00202">
    <property type="entry name" value="SR"/>
    <property type="match status" value="1"/>
</dbReference>
<evidence type="ECO:0000256" key="13">
    <source>
        <dbReference type="SAM" id="Phobius"/>
    </source>
</evidence>
<evidence type="ECO:0000256" key="8">
    <source>
        <dbReference type="ARBA" id="ARBA00023157"/>
    </source>
</evidence>
<dbReference type="InterPro" id="IPR036084">
    <property type="entry name" value="Ser_inhib-like_sf"/>
</dbReference>
<dbReference type="InterPro" id="IPR013032">
    <property type="entry name" value="EGF-like_CS"/>
</dbReference>
<dbReference type="KEGG" id="bbel:109469670"/>
<dbReference type="SUPFAM" id="SSF53300">
    <property type="entry name" value="vWA-like"/>
    <property type="match status" value="1"/>
</dbReference>
<dbReference type="Gene3D" id="3.40.50.410">
    <property type="entry name" value="von Willebrand factor, type A domain"/>
    <property type="match status" value="1"/>
</dbReference>
<evidence type="ECO:0000313" key="22">
    <source>
        <dbReference type="Proteomes" id="UP000515135"/>
    </source>
</evidence>
<dbReference type="Pfam" id="PF12661">
    <property type="entry name" value="hEGF"/>
    <property type="match status" value="1"/>
</dbReference>
<dbReference type="GO" id="GO:0005509">
    <property type="term" value="F:calcium ion binding"/>
    <property type="evidence" value="ECO:0007669"/>
    <property type="project" value="InterPro"/>
</dbReference>
<dbReference type="Gene3D" id="2.60.40.3210">
    <property type="entry name" value="Zona pellucida, ZP-N domain"/>
    <property type="match status" value="1"/>
</dbReference>
<dbReference type="InterPro" id="IPR000152">
    <property type="entry name" value="EGF-type_Asp/Asn_hydroxyl_site"/>
</dbReference>
<keyword evidence="4 10" id="KW-0245">EGF-like domain</keyword>
<feature type="domain" description="EGF-like" evidence="16">
    <location>
        <begin position="1029"/>
        <end position="1064"/>
    </location>
</feature>
<dbReference type="SUPFAM" id="SSF56487">
    <property type="entry name" value="SRCR-like"/>
    <property type="match status" value="1"/>
</dbReference>
<reference evidence="23 24" key="1">
    <citation type="submission" date="2025-04" db="UniProtKB">
        <authorList>
            <consortium name="RefSeq"/>
        </authorList>
    </citation>
    <scope>IDENTIFICATION</scope>
    <source>
        <tissue evidence="23 24">Gonad</tissue>
    </source>
</reference>
<dbReference type="Gene3D" id="3.30.70.960">
    <property type="entry name" value="SEA domain"/>
    <property type="match status" value="1"/>
</dbReference>
<evidence type="ECO:0000313" key="24">
    <source>
        <dbReference type="RefSeq" id="XP_019623768.1"/>
    </source>
</evidence>
<feature type="domain" description="EGF-like" evidence="16">
    <location>
        <begin position="2116"/>
        <end position="2155"/>
    </location>
</feature>
<dbReference type="FunFam" id="2.10.25.10:FF:000038">
    <property type="entry name" value="Fibrillin 2"/>
    <property type="match status" value="1"/>
</dbReference>
<evidence type="ECO:0000256" key="2">
    <source>
        <dbReference type="ARBA" id="ARBA00004370"/>
    </source>
</evidence>
<dbReference type="InterPro" id="IPR013783">
    <property type="entry name" value="Ig-like_fold"/>
</dbReference>
<evidence type="ECO:0000256" key="6">
    <source>
        <dbReference type="ARBA" id="ARBA00022737"/>
    </source>
</evidence>
<dbReference type="InterPro" id="IPR001881">
    <property type="entry name" value="EGF-like_Ca-bd_dom"/>
</dbReference>
<dbReference type="InterPro" id="IPR049883">
    <property type="entry name" value="NOTCH1_EGF-like"/>
</dbReference>
<dbReference type="FunFam" id="2.10.25.10:FF:000050">
    <property type="entry name" value="neurogenic locus notch homolog protein 3"/>
    <property type="match status" value="1"/>
</dbReference>
<proteinExistence type="predicted"/>
<dbReference type="RefSeq" id="XP_019623768.1">
    <property type="nucleotide sequence ID" value="XM_019768209.1"/>
</dbReference>
<comment type="subcellular location">
    <subcellularLocation>
        <location evidence="2">Membrane</location>
    </subcellularLocation>
    <subcellularLocation>
        <location evidence="1">Secreted</location>
        <location evidence="1">Extracellular space</location>
    </subcellularLocation>
</comment>
<dbReference type="InterPro" id="IPR003961">
    <property type="entry name" value="FN3_dom"/>
</dbReference>
<keyword evidence="13" id="KW-0812">Transmembrane</keyword>
<dbReference type="InterPro" id="IPR036116">
    <property type="entry name" value="FN3_sf"/>
</dbReference>
<dbReference type="InterPro" id="IPR036364">
    <property type="entry name" value="SEA_dom_sf"/>
</dbReference>
<dbReference type="PROSITE" id="PS00420">
    <property type="entry name" value="SRCR_1"/>
    <property type="match status" value="1"/>
</dbReference>
<dbReference type="PRINTS" id="PR00258">
    <property type="entry name" value="SPERACTRCPTR"/>
</dbReference>
<dbReference type="PROSITE" id="PS50026">
    <property type="entry name" value="EGF_3"/>
    <property type="match status" value="4"/>
</dbReference>
<evidence type="ECO:0000256" key="5">
    <source>
        <dbReference type="ARBA" id="ARBA00022729"/>
    </source>
</evidence>
<dbReference type="GeneID" id="109469670"/>
<feature type="domain" description="EGF-like" evidence="16">
    <location>
        <begin position="1965"/>
        <end position="2005"/>
    </location>
</feature>
<dbReference type="Pfam" id="PF01826">
    <property type="entry name" value="TIL"/>
    <property type="match status" value="1"/>
</dbReference>
<dbReference type="SMART" id="SM00327">
    <property type="entry name" value="VWA"/>
    <property type="match status" value="1"/>
</dbReference>
<keyword evidence="22" id="KW-1185">Reference proteome</keyword>
<dbReference type="InterPro" id="IPR002035">
    <property type="entry name" value="VWF_A"/>
</dbReference>
<dbReference type="PROSITE" id="PS51034">
    <property type="entry name" value="ZP_2"/>
    <property type="match status" value="1"/>
</dbReference>
<feature type="domain" description="SRCR" evidence="18">
    <location>
        <begin position="732"/>
        <end position="832"/>
    </location>
</feature>
<dbReference type="SUPFAM" id="SSF82671">
    <property type="entry name" value="SEA domain"/>
    <property type="match status" value="1"/>
</dbReference>
<dbReference type="SMART" id="SM00832">
    <property type="entry name" value="C8"/>
    <property type="match status" value="1"/>
</dbReference>
<dbReference type="FunFam" id="3.40.50.410:FF:000004">
    <property type="entry name" value="collagen alpha-6(VI) chain"/>
    <property type="match status" value="1"/>
</dbReference>
<dbReference type="Pfam" id="PF01390">
    <property type="entry name" value="SEA"/>
    <property type="match status" value="1"/>
</dbReference>
<dbReference type="InterPro" id="IPR018097">
    <property type="entry name" value="EGF_Ca-bd_CS"/>
</dbReference>
<evidence type="ECO:0000313" key="23">
    <source>
        <dbReference type="RefSeq" id="XP_019623767.1"/>
    </source>
</evidence>
<keyword evidence="3" id="KW-0964">Secreted</keyword>
<dbReference type="InterPro" id="IPR048290">
    <property type="entry name" value="ZP_chr"/>
</dbReference>
<dbReference type="PANTHER" id="PTHR46160:SF8">
    <property type="entry name" value="VWFD DOMAIN-CONTAINING PROTEIN"/>
    <property type="match status" value="1"/>
</dbReference>
<feature type="domain" description="Fibronectin type-III" evidence="19">
    <location>
        <begin position="1550"/>
        <end position="1640"/>
    </location>
</feature>
<dbReference type="Pfam" id="PF23344">
    <property type="entry name" value="ZP-N"/>
    <property type="match status" value="1"/>
</dbReference>
<dbReference type="CDD" id="cd00063">
    <property type="entry name" value="FN3"/>
    <property type="match status" value="2"/>
</dbReference>
<evidence type="ECO:0000256" key="3">
    <source>
        <dbReference type="ARBA" id="ARBA00022525"/>
    </source>
</evidence>
<evidence type="ECO:0000259" key="18">
    <source>
        <dbReference type="PROSITE" id="PS50287"/>
    </source>
</evidence>
<dbReference type="FunFam" id="2.10.25.10:FF:000055">
    <property type="entry name" value="alpha-tectorin isoform X1"/>
    <property type="match status" value="1"/>
</dbReference>
<comment type="caution">
    <text evidence="10">Lacks conserved residue(s) required for the propagation of feature annotation.</text>
</comment>
<dbReference type="Pfam" id="PF00008">
    <property type="entry name" value="EGF"/>
    <property type="match status" value="1"/>
</dbReference>
<dbReference type="SMART" id="SM00181">
    <property type="entry name" value="EGF"/>
    <property type="match status" value="4"/>
</dbReference>
<feature type="disulfide bond" evidence="10">
    <location>
        <begin position="1054"/>
        <end position="1063"/>
    </location>
</feature>
<protein>
    <submittedName>
        <fullName evidence="23 24">Uncharacterized protein LOC109469670</fullName>
    </submittedName>
</protein>
<keyword evidence="6" id="KW-0677">Repeat</keyword>
<feature type="disulfide bond" evidence="11">
    <location>
        <begin position="757"/>
        <end position="821"/>
    </location>
</feature>
<keyword evidence="9" id="KW-0325">Glycoprotein</keyword>
<dbReference type="PROSITE" id="PS50853">
    <property type="entry name" value="FN3"/>
    <property type="match status" value="2"/>
</dbReference>